<dbReference type="OrthoDB" id="9959616at2"/>
<organism evidence="2 3">
    <name type="scientific">Halobacillus litoralis</name>
    <dbReference type="NCBI Taxonomy" id="45668"/>
    <lineage>
        <taxon>Bacteria</taxon>
        <taxon>Bacillati</taxon>
        <taxon>Bacillota</taxon>
        <taxon>Bacilli</taxon>
        <taxon>Bacillales</taxon>
        <taxon>Bacillaceae</taxon>
        <taxon>Halobacillus</taxon>
    </lineage>
</organism>
<evidence type="ECO:0000256" key="1">
    <source>
        <dbReference type="SAM" id="MobiDB-lite"/>
    </source>
</evidence>
<reference evidence="2 3" key="1">
    <citation type="submission" date="2018-01" db="EMBL/GenBank/DDBJ databases">
        <title>The whole genome sequencing and assembly of Halobacillus litoralis ERB031 strain.</title>
        <authorList>
            <person name="Lee S.-J."/>
            <person name="Park M.-K."/>
            <person name="Kim J.-Y."/>
            <person name="Lee Y.-J."/>
            <person name="Yi H."/>
            <person name="Bahn Y.-S."/>
            <person name="Kim J.F."/>
            <person name="Lee D.-W."/>
        </authorList>
    </citation>
    <scope>NUCLEOTIDE SEQUENCE [LARGE SCALE GENOMIC DNA]</scope>
    <source>
        <strain evidence="2 3">ERB 031</strain>
    </source>
</reference>
<sequence length="150" mass="18210">MKFNPKEWQEKNFKSENHSSVQESREDRHKKLARAEIEAWRKKKEQEKIYAKEIGIAEKIRKEAEKIEREKREHEELMNTDAVKALYILDTDKNVIDKVERRADLVEWLKGKGFKWGIGRTVLYHYIKDKALYKNQYYFIPVLEYENFLS</sequence>
<dbReference type="RefSeq" id="WP_128523905.1">
    <property type="nucleotide sequence ID" value="NZ_CP026118.1"/>
</dbReference>
<name>A0A410MAS1_9BACI</name>
<dbReference type="EMBL" id="CP026118">
    <property type="protein sequence ID" value="QAS51831.1"/>
    <property type="molecule type" value="Genomic_DNA"/>
</dbReference>
<dbReference type="KEGG" id="hli:HLI_06070"/>
<gene>
    <name evidence="2" type="ORF">HLI_06070</name>
</gene>
<proteinExistence type="predicted"/>
<protein>
    <submittedName>
        <fullName evidence="2">Uncharacterized protein</fullName>
    </submittedName>
</protein>
<feature type="region of interest" description="Disordered" evidence="1">
    <location>
        <begin position="1"/>
        <end position="28"/>
    </location>
</feature>
<evidence type="ECO:0000313" key="2">
    <source>
        <dbReference type="EMBL" id="QAS51831.1"/>
    </source>
</evidence>
<accession>A0A410MAS1</accession>
<evidence type="ECO:0000313" key="3">
    <source>
        <dbReference type="Proteomes" id="UP000287756"/>
    </source>
</evidence>
<dbReference type="Proteomes" id="UP000287756">
    <property type="component" value="Chromosome"/>
</dbReference>
<dbReference type="AlphaFoldDB" id="A0A410MAS1"/>